<evidence type="ECO:0000313" key="2">
    <source>
        <dbReference type="Proteomes" id="UP000797356"/>
    </source>
</evidence>
<reference evidence="1" key="2">
    <citation type="submission" date="2019-07" db="EMBL/GenBank/DDBJ databases">
        <authorList>
            <person name="Yang Y."/>
            <person name="Bocs S."/>
            <person name="Baudouin L."/>
        </authorList>
    </citation>
    <scope>NUCLEOTIDE SEQUENCE</scope>
    <source>
        <tissue evidence="1">Spear leaf of Hainan Tall coconut</tissue>
    </source>
</reference>
<proteinExistence type="predicted"/>
<organism evidence="1 2">
    <name type="scientific">Cocos nucifera</name>
    <name type="common">Coconut palm</name>
    <dbReference type="NCBI Taxonomy" id="13894"/>
    <lineage>
        <taxon>Eukaryota</taxon>
        <taxon>Viridiplantae</taxon>
        <taxon>Streptophyta</taxon>
        <taxon>Embryophyta</taxon>
        <taxon>Tracheophyta</taxon>
        <taxon>Spermatophyta</taxon>
        <taxon>Magnoliopsida</taxon>
        <taxon>Liliopsida</taxon>
        <taxon>Arecaceae</taxon>
        <taxon>Arecoideae</taxon>
        <taxon>Cocoseae</taxon>
        <taxon>Attaleinae</taxon>
        <taxon>Cocos</taxon>
    </lineage>
</organism>
<dbReference type="AlphaFoldDB" id="A0A8K0IS89"/>
<protein>
    <submittedName>
        <fullName evidence="1">Uncharacterized protein</fullName>
    </submittedName>
</protein>
<evidence type="ECO:0000313" key="1">
    <source>
        <dbReference type="EMBL" id="KAG1365563.1"/>
    </source>
</evidence>
<accession>A0A8K0IS89</accession>
<gene>
    <name evidence="1" type="ORF">COCNU_12G005630</name>
</gene>
<comment type="caution">
    <text evidence="1">The sequence shown here is derived from an EMBL/GenBank/DDBJ whole genome shotgun (WGS) entry which is preliminary data.</text>
</comment>
<dbReference type="Proteomes" id="UP000797356">
    <property type="component" value="Chromosome 12"/>
</dbReference>
<dbReference type="EMBL" id="CM017883">
    <property type="protein sequence ID" value="KAG1365563.1"/>
    <property type="molecule type" value="Genomic_DNA"/>
</dbReference>
<name>A0A8K0IS89_COCNU</name>
<reference evidence="1" key="1">
    <citation type="journal article" date="2017" name="Gigascience">
        <title>The genome draft of coconut (Cocos nucifera).</title>
        <authorList>
            <person name="Xiao Y."/>
            <person name="Xu P."/>
            <person name="Fan H."/>
            <person name="Baudouin L."/>
            <person name="Xia W."/>
            <person name="Bocs S."/>
            <person name="Xu J."/>
            <person name="Li Q."/>
            <person name="Guo A."/>
            <person name="Zhou L."/>
            <person name="Li J."/>
            <person name="Wu Y."/>
            <person name="Ma Z."/>
            <person name="Armero A."/>
            <person name="Issali A.E."/>
            <person name="Liu N."/>
            <person name="Peng M."/>
            <person name="Yang Y."/>
        </authorList>
    </citation>
    <scope>NUCLEOTIDE SEQUENCE</scope>
    <source>
        <tissue evidence="1">Spear leaf of Hainan Tall coconut</tissue>
    </source>
</reference>
<keyword evidence="2" id="KW-1185">Reference proteome</keyword>
<sequence>MLAEITTTIPLLQLFQTMETTTRTAMERDLIVYRSRARSPLEEFPEHRRHCRCSSNPKAKH</sequence>